<dbReference type="Proteomes" id="UP001064933">
    <property type="component" value="Chromosome"/>
</dbReference>
<dbReference type="RefSeq" id="WP_261755817.1">
    <property type="nucleotide sequence ID" value="NZ_CP104562.2"/>
</dbReference>
<dbReference type="EMBL" id="CP104562">
    <property type="protein sequence ID" value="UXH76085.1"/>
    <property type="molecule type" value="Genomic_DNA"/>
</dbReference>
<keyword evidence="2" id="KW-1185">Reference proteome</keyword>
<name>A0ABY6AYB6_9BURK</name>
<evidence type="ECO:0000313" key="1">
    <source>
        <dbReference type="EMBL" id="UXH76085.1"/>
    </source>
</evidence>
<evidence type="ECO:0000313" key="2">
    <source>
        <dbReference type="Proteomes" id="UP001064933"/>
    </source>
</evidence>
<organism evidence="1 2">
    <name type="scientific">Roseateles amylovorans</name>
    <dbReference type="NCBI Taxonomy" id="2978473"/>
    <lineage>
        <taxon>Bacteria</taxon>
        <taxon>Pseudomonadati</taxon>
        <taxon>Pseudomonadota</taxon>
        <taxon>Betaproteobacteria</taxon>
        <taxon>Burkholderiales</taxon>
        <taxon>Sphaerotilaceae</taxon>
        <taxon>Roseateles</taxon>
    </lineage>
</organism>
<accession>A0ABY6AYB6</accession>
<proteinExistence type="predicted"/>
<reference evidence="1" key="1">
    <citation type="submission" date="2022-10" db="EMBL/GenBank/DDBJ databases">
        <title>Characterization and whole genome sequencing of a new Roseateles species, isolated from fresh water.</title>
        <authorList>
            <person name="Guliayeva D.Y."/>
            <person name="Akhremchuk A.E."/>
            <person name="Sikolenko M.A."/>
            <person name="Valentovich L.N."/>
            <person name="Sidarenka A.V."/>
        </authorList>
    </citation>
    <scope>NUCLEOTIDE SEQUENCE</scope>
    <source>
        <strain evidence="1">BIM B-1768</strain>
    </source>
</reference>
<sequence>MTYQGERARPLSTEDGRYFVVSKVRLDADGQVSAVLWGEVDAASGHDVGARVQASAAEVVDAIHDGATVAAAFVSGDAHARHPPERTFVVIQHPDGMEGLRLADAEVPGRCLTDIPRLRPPHPPRD</sequence>
<gene>
    <name evidence="1" type="ORF">N4261_13475</name>
</gene>
<protein>
    <submittedName>
        <fullName evidence="1">Uncharacterized protein</fullName>
    </submittedName>
</protein>